<keyword evidence="5" id="KW-0378">Hydrolase</keyword>
<name>A0AAW2ML81_9LAMI</name>
<protein>
    <recommendedName>
        <fullName evidence="7">Reverse transcriptase RNase H-like domain-containing protein</fullName>
    </recommendedName>
</protein>
<dbReference type="PANTHER" id="PTHR33064:SF40">
    <property type="entry name" value="REVERSE TRANSCRIPTASE_RETROTRANSPOSON-DERIVED PROTEIN RNASE H-LIKE DOMAIN-CONTAINING PROTEIN"/>
    <property type="match status" value="1"/>
</dbReference>
<dbReference type="GO" id="GO:0004519">
    <property type="term" value="F:endonuclease activity"/>
    <property type="evidence" value="ECO:0007669"/>
    <property type="project" value="UniProtKB-KW"/>
</dbReference>
<reference evidence="8" key="2">
    <citation type="journal article" date="2024" name="Plant">
        <title>Genomic evolution and insights into agronomic trait innovations of Sesamum species.</title>
        <authorList>
            <person name="Miao H."/>
            <person name="Wang L."/>
            <person name="Qu L."/>
            <person name="Liu H."/>
            <person name="Sun Y."/>
            <person name="Le M."/>
            <person name="Wang Q."/>
            <person name="Wei S."/>
            <person name="Zheng Y."/>
            <person name="Lin W."/>
            <person name="Duan Y."/>
            <person name="Cao H."/>
            <person name="Xiong S."/>
            <person name="Wang X."/>
            <person name="Wei L."/>
            <person name="Li C."/>
            <person name="Ma Q."/>
            <person name="Ju M."/>
            <person name="Zhao R."/>
            <person name="Li G."/>
            <person name="Mu C."/>
            <person name="Tian Q."/>
            <person name="Mei H."/>
            <person name="Zhang T."/>
            <person name="Gao T."/>
            <person name="Zhang H."/>
        </authorList>
    </citation>
    <scope>NUCLEOTIDE SEQUENCE</scope>
    <source>
        <strain evidence="8">G01</strain>
    </source>
</reference>
<evidence type="ECO:0000256" key="4">
    <source>
        <dbReference type="ARBA" id="ARBA00022759"/>
    </source>
</evidence>
<keyword evidence="3" id="KW-0540">Nuclease</keyword>
<gene>
    <name evidence="8" type="ORF">Sangu_1716800</name>
</gene>
<feature type="domain" description="Reverse transcriptase RNase H-like" evidence="7">
    <location>
        <begin position="237"/>
        <end position="305"/>
    </location>
</feature>
<dbReference type="Pfam" id="PF17917">
    <property type="entry name" value="RT_RNaseH"/>
    <property type="match status" value="1"/>
</dbReference>
<keyword evidence="4" id="KW-0255">Endonuclease</keyword>
<evidence type="ECO:0000256" key="3">
    <source>
        <dbReference type="ARBA" id="ARBA00022722"/>
    </source>
</evidence>
<dbReference type="InterPro" id="IPR051320">
    <property type="entry name" value="Viral_Replic_Matur_Polypro"/>
</dbReference>
<dbReference type="GO" id="GO:0016787">
    <property type="term" value="F:hydrolase activity"/>
    <property type="evidence" value="ECO:0007669"/>
    <property type="project" value="UniProtKB-KW"/>
</dbReference>
<keyword evidence="2" id="KW-0548">Nucleotidyltransferase</keyword>
<dbReference type="GO" id="GO:0003964">
    <property type="term" value="F:RNA-directed DNA polymerase activity"/>
    <property type="evidence" value="ECO:0007669"/>
    <property type="project" value="UniProtKB-KW"/>
</dbReference>
<dbReference type="SUPFAM" id="SSF56672">
    <property type="entry name" value="DNA/RNA polymerases"/>
    <property type="match status" value="1"/>
</dbReference>
<dbReference type="InterPro" id="IPR041373">
    <property type="entry name" value="RT_RNaseH"/>
</dbReference>
<dbReference type="EMBL" id="JACGWK010000010">
    <property type="protein sequence ID" value="KAL0331713.1"/>
    <property type="molecule type" value="Genomic_DNA"/>
</dbReference>
<evidence type="ECO:0000256" key="5">
    <source>
        <dbReference type="ARBA" id="ARBA00022801"/>
    </source>
</evidence>
<organism evidence="8">
    <name type="scientific">Sesamum angustifolium</name>
    <dbReference type="NCBI Taxonomy" id="2727405"/>
    <lineage>
        <taxon>Eukaryota</taxon>
        <taxon>Viridiplantae</taxon>
        <taxon>Streptophyta</taxon>
        <taxon>Embryophyta</taxon>
        <taxon>Tracheophyta</taxon>
        <taxon>Spermatophyta</taxon>
        <taxon>Magnoliopsida</taxon>
        <taxon>eudicotyledons</taxon>
        <taxon>Gunneridae</taxon>
        <taxon>Pentapetalae</taxon>
        <taxon>asterids</taxon>
        <taxon>lamiids</taxon>
        <taxon>Lamiales</taxon>
        <taxon>Pedaliaceae</taxon>
        <taxon>Sesamum</taxon>
    </lineage>
</organism>
<evidence type="ECO:0000256" key="2">
    <source>
        <dbReference type="ARBA" id="ARBA00022695"/>
    </source>
</evidence>
<keyword evidence="6" id="KW-0695">RNA-directed DNA polymerase</keyword>
<proteinExistence type="predicted"/>
<evidence type="ECO:0000313" key="8">
    <source>
        <dbReference type="EMBL" id="KAL0331713.1"/>
    </source>
</evidence>
<evidence type="ECO:0000259" key="7">
    <source>
        <dbReference type="Pfam" id="PF17917"/>
    </source>
</evidence>
<sequence>MITVQQLQSVVEKLHYYNWNKSILGEGLTASMEKAGNENPTQANSQAAIHRMVPSFKCEGTRIRLGDAQDLDCEKVVSEFNMLHQETTGNAYLEKFEELEAHMLIFNKNLDEAFFIMKFISGLMDEIKEYVAVMGTTTLNQAIVLTRNLRLYLLREQLKQYLVATKFHSQEQHPYRYAYGHKIEIENIVKKMLKSGLIMTNKSSFASPELLVKKKDGARIEEVMNNALVLALLDFSTFVVEMYAYGKGIGAVLMQGDRPITYLTKDLIAKSLGLSTYEKEFMVLLLAVTKWKHYFQGNRFIIRID</sequence>
<evidence type="ECO:0000256" key="1">
    <source>
        <dbReference type="ARBA" id="ARBA00022679"/>
    </source>
</evidence>
<dbReference type="AlphaFoldDB" id="A0AAW2ML81"/>
<dbReference type="Gene3D" id="3.10.10.10">
    <property type="entry name" value="HIV Type 1 Reverse Transcriptase, subunit A, domain 1"/>
    <property type="match status" value="1"/>
</dbReference>
<dbReference type="InterPro" id="IPR043502">
    <property type="entry name" value="DNA/RNA_pol_sf"/>
</dbReference>
<dbReference type="PANTHER" id="PTHR33064">
    <property type="entry name" value="POL PROTEIN"/>
    <property type="match status" value="1"/>
</dbReference>
<accession>A0AAW2ML81</accession>
<evidence type="ECO:0000256" key="6">
    <source>
        <dbReference type="ARBA" id="ARBA00022918"/>
    </source>
</evidence>
<reference evidence="8" key="1">
    <citation type="submission" date="2020-06" db="EMBL/GenBank/DDBJ databases">
        <authorList>
            <person name="Li T."/>
            <person name="Hu X."/>
            <person name="Zhang T."/>
            <person name="Song X."/>
            <person name="Zhang H."/>
            <person name="Dai N."/>
            <person name="Sheng W."/>
            <person name="Hou X."/>
            <person name="Wei L."/>
        </authorList>
    </citation>
    <scope>NUCLEOTIDE SEQUENCE</scope>
    <source>
        <strain evidence="8">G01</strain>
        <tissue evidence="8">Leaf</tissue>
    </source>
</reference>
<keyword evidence="1" id="KW-0808">Transferase</keyword>
<comment type="caution">
    <text evidence="8">The sequence shown here is derived from an EMBL/GenBank/DDBJ whole genome shotgun (WGS) entry which is preliminary data.</text>
</comment>